<dbReference type="AlphaFoldDB" id="J9FXU5"/>
<accession>J9FXU5</accession>
<sequence length="75" mass="8512">MNNRERQAGERPPPTRLKSSAKLRVLFQMVKSAPVKMTHKGKKGGRSRKLRKSGNGKNKKREDPQWTSLLSSIVL</sequence>
<organism evidence="2">
    <name type="scientific">gut metagenome</name>
    <dbReference type="NCBI Taxonomy" id="749906"/>
    <lineage>
        <taxon>unclassified sequences</taxon>
        <taxon>metagenomes</taxon>
        <taxon>organismal metagenomes</taxon>
    </lineage>
</organism>
<protein>
    <submittedName>
        <fullName evidence="2">Uncharacterized protein</fullName>
    </submittedName>
</protein>
<dbReference type="EMBL" id="AMCI01003833">
    <property type="protein sequence ID" value="EJW99378.1"/>
    <property type="molecule type" value="Genomic_DNA"/>
</dbReference>
<evidence type="ECO:0000256" key="1">
    <source>
        <dbReference type="SAM" id="MobiDB-lite"/>
    </source>
</evidence>
<feature type="compositionally biased region" description="Polar residues" evidence="1">
    <location>
        <begin position="65"/>
        <end position="75"/>
    </location>
</feature>
<gene>
    <name evidence="2" type="ORF">EVA_12514</name>
</gene>
<feature type="compositionally biased region" description="Basic residues" evidence="1">
    <location>
        <begin position="37"/>
        <end position="59"/>
    </location>
</feature>
<evidence type="ECO:0000313" key="2">
    <source>
        <dbReference type="EMBL" id="EJW99378.1"/>
    </source>
</evidence>
<feature type="region of interest" description="Disordered" evidence="1">
    <location>
        <begin position="1"/>
        <end position="75"/>
    </location>
</feature>
<name>J9FXU5_9ZZZZ</name>
<reference evidence="2" key="1">
    <citation type="journal article" date="2012" name="PLoS ONE">
        <title>Gene sets for utilization of primary and secondary nutrition supplies in the distal gut of endangered iberian lynx.</title>
        <authorList>
            <person name="Alcaide M."/>
            <person name="Messina E."/>
            <person name="Richter M."/>
            <person name="Bargiela R."/>
            <person name="Peplies J."/>
            <person name="Huws S.A."/>
            <person name="Newbold C.J."/>
            <person name="Golyshin P.N."/>
            <person name="Simon M.A."/>
            <person name="Lopez G."/>
            <person name="Yakimov M.M."/>
            <person name="Ferrer M."/>
        </authorList>
    </citation>
    <scope>NUCLEOTIDE SEQUENCE</scope>
</reference>
<proteinExistence type="predicted"/>
<comment type="caution">
    <text evidence="2">The sequence shown here is derived from an EMBL/GenBank/DDBJ whole genome shotgun (WGS) entry which is preliminary data.</text>
</comment>